<dbReference type="InterPro" id="IPR000182">
    <property type="entry name" value="GNAT_dom"/>
</dbReference>
<feature type="domain" description="N-acetyltransferase" evidence="1">
    <location>
        <begin position="111"/>
        <end position="243"/>
    </location>
</feature>
<comment type="caution">
    <text evidence="2">The sequence shown here is derived from an EMBL/GenBank/DDBJ whole genome shotgun (WGS) entry which is preliminary data.</text>
</comment>
<dbReference type="PROSITE" id="PS51186">
    <property type="entry name" value="GNAT"/>
    <property type="match status" value="1"/>
</dbReference>
<keyword evidence="3" id="KW-1185">Reference proteome</keyword>
<dbReference type="EMBL" id="QJJQ01000001">
    <property type="protein sequence ID" value="PXW90553.1"/>
    <property type="molecule type" value="Genomic_DNA"/>
</dbReference>
<protein>
    <recommendedName>
        <fullName evidence="1">N-acetyltransferase domain-containing protein</fullName>
    </recommendedName>
</protein>
<evidence type="ECO:0000313" key="2">
    <source>
        <dbReference type="EMBL" id="PXW90553.1"/>
    </source>
</evidence>
<dbReference type="InterPro" id="IPR016181">
    <property type="entry name" value="Acyl_CoA_acyltransferase"/>
</dbReference>
<dbReference type="Pfam" id="PF00583">
    <property type="entry name" value="Acetyltransf_1"/>
    <property type="match status" value="1"/>
</dbReference>
<gene>
    <name evidence="2" type="ORF">DFR56_101465</name>
</gene>
<evidence type="ECO:0000259" key="1">
    <source>
        <dbReference type="PROSITE" id="PS51186"/>
    </source>
</evidence>
<name>A0A2V3W842_9BACI</name>
<reference evidence="2 3" key="1">
    <citation type="submission" date="2018-05" db="EMBL/GenBank/DDBJ databases">
        <title>Genomic Encyclopedia of Type Strains, Phase IV (KMG-IV): sequencing the most valuable type-strain genomes for metagenomic binning, comparative biology and taxonomic classification.</title>
        <authorList>
            <person name="Goeker M."/>
        </authorList>
    </citation>
    <scope>NUCLEOTIDE SEQUENCE [LARGE SCALE GENOMIC DNA]</scope>
    <source>
        <strain evidence="2 3">DSM 28556</strain>
    </source>
</reference>
<dbReference type="Gene3D" id="3.40.630.30">
    <property type="match status" value="1"/>
</dbReference>
<proteinExistence type="predicted"/>
<dbReference type="AlphaFoldDB" id="A0A2V3W842"/>
<evidence type="ECO:0000313" key="3">
    <source>
        <dbReference type="Proteomes" id="UP000247978"/>
    </source>
</evidence>
<dbReference type="SUPFAM" id="SSF55729">
    <property type="entry name" value="Acyl-CoA N-acyltransferases (Nat)"/>
    <property type="match status" value="1"/>
</dbReference>
<dbReference type="Proteomes" id="UP000247978">
    <property type="component" value="Unassembled WGS sequence"/>
</dbReference>
<dbReference type="GO" id="GO:0016747">
    <property type="term" value="F:acyltransferase activity, transferring groups other than amino-acyl groups"/>
    <property type="evidence" value="ECO:0007669"/>
    <property type="project" value="InterPro"/>
</dbReference>
<sequence>MTLFSQTITDFWGESFNHETFYSDDHFHCIINPNLEDNRRVMVLTTADDKVYAVITPAIAAKLQLSKEQPLSEVIFRNKLHEAGILLHGADHIFYYTKQEKSKICSETVAEHIRQLTVQDTVVFSKFEDSASEQDLDDAYVELDHWAVFGSFAEGHLVCASSMYPWGSSKLADLGVLTLPPFRGQGHARKVVRAISQYAYGKGYEPQYRCQLDNTASVSLAKASGLTLYAQWEVISPDSPSLS</sequence>
<dbReference type="OrthoDB" id="9797456at2"/>
<accession>A0A2V3W842</accession>
<dbReference type="RefSeq" id="WP_110393803.1">
    <property type="nucleotide sequence ID" value="NZ_JBHUHB010000001.1"/>
</dbReference>
<organism evidence="2 3">
    <name type="scientific">Pseudogracilibacillus auburnensis</name>
    <dbReference type="NCBI Taxonomy" id="1494959"/>
    <lineage>
        <taxon>Bacteria</taxon>
        <taxon>Bacillati</taxon>
        <taxon>Bacillota</taxon>
        <taxon>Bacilli</taxon>
        <taxon>Bacillales</taxon>
        <taxon>Bacillaceae</taxon>
        <taxon>Pseudogracilibacillus</taxon>
    </lineage>
</organism>